<feature type="compositionally biased region" description="Low complexity" evidence="1">
    <location>
        <begin position="40"/>
        <end position="49"/>
    </location>
</feature>
<evidence type="ECO:0000313" key="3">
    <source>
        <dbReference type="Proteomes" id="UP000030762"/>
    </source>
</evidence>
<evidence type="ECO:0000313" key="2">
    <source>
        <dbReference type="EMBL" id="EQC36463.1"/>
    </source>
</evidence>
<organism evidence="2 3">
    <name type="scientific">Saprolegnia diclina (strain VS20)</name>
    <dbReference type="NCBI Taxonomy" id="1156394"/>
    <lineage>
        <taxon>Eukaryota</taxon>
        <taxon>Sar</taxon>
        <taxon>Stramenopiles</taxon>
        <taxon>Oomycota</taxon>
        <taxon>Saprolegniomycetes</taxon>
        <taxon>Saprolegniales</taxon>
        <taxon>Saprolegniaceae</taxon>
        <taxon>Saprolegnia</taxon>
    </lineage>
</organism>
<keyword evidence="3" id="KW-1185">Reference proteome</keyword>
<feature type="region of interest" description="Disordered" evidence="1">
    <location>
        <begin position="1"/>
        <end position="79"/>
    </location>
</feature>
<reference evidence="2 3" key="1">
    <citation type="submission" date="2012-04" db="EMBL/GenBank/DDBJ databases">
        <title>The Genome Sequence of Saprolegnia declina VS20.</title>
        <authorList>
            <consortium name="The Broad Institute Genome Sequencing Platform"/>
            <person name="Russ C."/>
            <person name="Nusbaum C."/>
            <person name="Tyler B."/>
            <person name="van West P."/>
            <person name="Dieguez-Uribeondo J."/>
            <person name="de Bruijn I."/>
            <person name="Tripathy S."/>
            <person name="Jiang R."/>
            <person name="Young S.K."/>
            <person name="Zeng Q."/>
            <person name="Gargeya S."/>
            <person name="Fitzgerald M."/>
            <person name="Haas B."/>
            <person name="Abouelleil A."/>
            <person name="Alvarado L."/>
            <person name="Arachchi H.M."/>
            <person name="Berlin A."/>
            <person name="Chapman S.B."/>
            <person name="Goldberg J."/>
            <person name="Griggs A."/>
            <person name="Gujja S."/>
            <person name="Hansen M."/>
            <person name="Howarth C."/>
            <person name="Imamovic A."/>
            <person name="Larimer J."/>
            <person name="McCowen C."/>
            <person name="Montmayeur A."/>
            <person name="Murphy C."/>
            <person name="Neiman D."/>
            <person name="Pearson M."/>
            <person name="Priest M."/>
            <person name="Roberts A."/>
            <person name="Saif S."/>
            <person name="Shea T."/>
            <person name="Sisk P."/>
            <person name="Sykes S."/>
            <person name="Wortman J."/>
            <person name="Nusbaum C."/>
            <person name="Birren B."/>
        </authorList>
    </citation>
    <scope>NUCLEOTIDE SEQUENCE [LARGE SCALE GENOMIC DNA]</scope>
    <source>
        <strain evidence="2 3">VS20</strain>
    </source>
</reference>
<protein>
    <submittedName>
        <fullName evidence="2">Uncharacterized protein</fullName>
    </submittedName>
</protein>
<dbReference type="eggNOG" id="ENOG502S77R">
    <property type="taxonomic scope" value="Eukaryota"/>
</dbReference>
<dbReference type="OrthoDB" id="206880at2759"/>
<dbReference type="GeneID" id="19946645"/>
<name>T0RVM7_SAPDV</name>
<feature type="compositionally biased region" description="Basic and acidic residues" evidence="1">
    <location>
        <begin position="1"/>
        <end position="13"/>
    </location>
</feature>
<dbReference type="Proteomes" id="UP000030762">
    <property type="component" value="Unassembled WGS sequence"/>
</dbReference>
<gene>
    <name evidence="2" type="ORF">SDRG_05918</name>
</gene>
<evidence type="ECO:0000256" key="1">
    <source>
        <dbReference type="SAM" id="MobiDB-lite"/>
    </source>
</evidence>
<dbReference type="EMBL" id="JH767147">
    <property type="protein sequence ID" value="EQC36463.1"/>
    <property type="molecule type" value="Genomic_DNA"/>
</dbReference>
<sequence>MHDAALAKQKQDSQADMARTLEQVLAQQKHMATLLEQSVPSPETSDPSAASPPPRPNKATMSNAPTPPGTKRPGTKPAPTFREATARVTTAAKPVTAPRLPVDDLAWTEHDTNLLALPPDDPDDDVLATPRVSPEANQPAPADVRRHKKLLAVPTDDVVLRPKWRQDADAAAGIVSAFDDAPMPLHTIFRSAVVAVQFMLRLQRLALERQQSQQADEARVMASMLDVYSEAIRSWLAKDMRLPILSILQDPTLVLSMRPPATSLKKKFGGLLARKQASAPESLLQLKVRIKGLVDALVKTTEKPIPKAILQFLAKLTCDGAYFPPNYLSPPERTGLEFNALGATRNMATDTRFDLVTIGFVFGRVVVPYVVLQPWTSGIGGRARPPKQVEANLKLVATSLYVLCMRLVPLLPEPGLVLDESERAENETILTHASSLLPKDVLPLSDPAFDAFCATQADRMRAWLEALRRVVATPTTLGSTASTTSLGQDASRGQL</sequence>
<proteinExistence type="predicted"/>
<accession>T0RVM7</accession>
<dbReference type="RefSeq" id="XP_008609885.1">
    <property type="nucleotide sequence ID" value="XM_008611663.1"/>
</dbReference>
<dbReference type="VEuPathDB" id="FungiDB:SDRG_05918"/>
<dbReference type="AlphaFoldDB" id="T0RVM7"/>
<dbReference type="OMA" id="AFTEAPM"/>
<dbReference type="InParanoid" id="T0RVM7"/>